<reference evidence="10 11" key="1">
    <citation type="submission" date="2011-05" db="EMBL/GenBank/DDBJ databases">
        <title>Whole genome sequence of Microlunatus phosphovorus NM-1.</title>
        <authorList>
            <person name="Hosoyama A."/>
            <person name="Sasaki K."/>
            <person name="Harada T."/>
            <person name="Igarashi R."/>
            <person name="Kawakoshi A."/>
            <person name="Sasagawa M."/>
            <person name="Fukada J."/>
            <person name="Nakamura S."/>
            <person name="Katano Y."/>
            <person name="Hanada S."/>
            <person name="Kamagata Y."/>
            <person name="Nakamura N."/>
            <person name="Yamazaki S."/>
            <person name="Fujita N."/>
        </authorList>
    </citation>
    <scope>NUCLEOTIDE SEQUENCE [LARGE SCALE GENOMIC DNA]</scope>
    <source>
        <strain evidence="11">ATCC 700054 / DSM 10555 / JCM 9379 / NBRC 101784 / NCIMB 13414 / VKM Ac-1990 / NM-1</strain>
    </source>
</reference>
<evidence type="ECO:0000313" key="10">
    <source>
        <dbReference type="EMBL" id="BAK37657.1"/>
    </source>
</evidence>
<keyword evidence="2" id="KW-1003">Cell membrane</keyword>
<evidence type="ECO:0000259" key="8">
    <source>
        <dbReference type="Pfam" id="PF02687"/>
    </source>
</evidence>
<name>F5XEA9_MICPN</name>
<dbReference type="Pfam" id="PF12704">
    <property type="entry name" value="MacB_PCD"/>
    <property type="match status" value="1"/>
</dbReference>
<accession>F5XEA9</accession>
<dbReference type="PANTHER" id="PTHR30572:SF4">
    <property type="entry name" value="ABC TRANSPORTER PERMEASE YTRF"/>
    <property type="match status" value="1"/>
</dbReference>
<feature type="transmembrane region" description="Helical" evidence="7">
    <location>
        <begin position="284"/>
        <end position="309"/>
    </location>
</feature>
<keyword evidence="5 7" id="KW-0472">Membrane</keyword>
<dbReference type="KEGG" id="mph:MLP_46430"/>
<gene>
    <name evidence="10" type="ordered locus">MLP_46430</name>
</gene>
<dbReference type="RefSeq" id="WP_013865488.1">
    <property type="nucleotide sequence ID" value="NC_015635.1"/>
</dbReference>
<dbReference type="InterPro" id="IPR050250">
    <property type="entry name" value="Macrolide_Exporter_MacB"/>
</dbReference>
<dbReference type="HOGENOM" id="CLU_000604_8_0_11"/>
<evidence type="ECO:0000256" key="4">
    <source>
        <dbReference type="ARBA" id="ARBA00022989"/>
    </source>
</evidence>
<dbReference type="EMBL" id="AP012204">
    <property type="protein sequence ID" value="BAK37657.1"/>
    <property type="molecule type" value="Genomic_DNA"/>
</dbReference>
<evidence type="ECO:0000256" key="1">
    <source>
        <dbReference type="ARBA" id="ARBA00004651"/>
    </source>
</evidence>
<feature type="domain" description="ABC3 transporter permease C-terminal" evidence="8">
    <location>
        <begin position="289"/>
        <end position="400"/>
    </location>
</feature>
<evidence type="ECO:0000256" key="2">
    <source>
        <dbReference type="ARBA" id="ARBA00022475"/>
    </source>
</evidence>
<organism evidence="10 11">
    <name type="scientific">Microlunatus phosphovorus (strain ATCC 700054 / DSM 10555 / JCM 9379 / NBRC 101784 / NCIMB 13414 / VKM Ac-1990 / NM-1)</name>
    <dbReference type="NCBI Taxonomy" id="1032480"/>
    <lineage>
        <taxon>Bacteria</taxon>
        <taxon>Bacillati</taxon>
        <taxon>Actinomycetota</taxon>
        <taxon>Actinomycetes</taxon>
        <taxon>Propionibacteriales</taxon>
        <taxon>Propionibacteriaceae</taxon>
        <taxon>Microlunatus</taxon>
    </lineage>
</organism>
<sequence length="408" mass="41433">MKVWETLTVAAEAVRLNRVRSLLTVLGIMIGIASVSLTVGLGQGAQNQVREQINALGSNLLIVSPGSSTSGGVRGGFGSATTLTRADAEALADPSVAPSIGAVAPVATTQQVVTYGEQTWTSSVVAATPDWQTVRSRTLASGRFLTDADLADLGKVVVLGSSTAEELLGGRNPVGAEVQINATTFTVIGVLGASGSSSSATSDDDVVIMPWTTASTTVGTSATTLSSIYLQATDSGALSAAYQQANSALLTLHGISSSDDADFTITSQESIVEAATATDRTLTVLLGGIAGISLLVGGIGVMNIMLVSVSERIREIGLRKALGAAPRLIRRQFLMEAGILGLAGGILGLGIAALGAWLLPKLISQPVTMSLWASAGALVVAVGIGLIAGVYPATRAARLAPIDALRRE</sequence>
<feature type="domain" description="MacB-like periplasmic core" evidence="9">
    <location>
        <begin position="21"/>
        <end position="245"/>
    </location>
</feature>
<protein>
    <recommendedName>
        <fullName evidence="12">ABC transporter permease protein</fullName>
    </recommendedName>
</protein>
<evidence type="ECO:0000256" key="5">
    <source>
        <dbReference type="ARBA" id="ARBA00023136"/>
    </source>
</evidence>
<evidence type="ECO:0000313" key="11">
    <source>
        <dbReference type="Proteomes" id="UP000007947"/>
    </source>
</evidence>
<feature type="transmembrane region" description="Helical" evidence="7">
    <location>
        <begin position="371"/>
        <end position="391"/>
    </location>
</feature>
<dbReference type="eggNOG" id="COG0577">
    <property type="taxonomic scope" value="Bacteria"/>
</dbReference>
<evidence type="ECO:0000256" key="7">
    <source>
        <dbReference type="SAM" id="Phobius"/>
    </source>
</evidence>
<evidence type="ECO:0000256" key="3">
    <source>
        <dbReference type="ARBA" id="ARBA00022692"/>
    </source>
</evidence>
<keyword evidence="4 7" id="KW-1133">Transmembrane helix</keyword>
<dbReference type="PANTHER" id="PTHR30572">
    <property type="entry name" value="MEMBRANE COMPONENT OF TRANSPORTER-RELATED"/>
    <property type="match status" value="1"/>
</dbReference>
<dbReference type="InterPro" id="IPR003838">
    <property type="entry name" value="ABC3_permease_C"/>
</dbReference>
<proteinExistence type="inferred from homology"/>
<dbReference type="GO" id="GO:0005886">
    <property type="term" value="C:plasma membrane"/>
    <property type="evidence" value="ECO:0007669"/>
    <property type="project" value="UniProtKB-SubCell"/>
</dbReference>
<evidence type="ECO:0000256" key="6">
    <source>
        <dbReference type="ARBA" id="ARBA00038076"/>
    </source>
</evidence>
<dbReference type="STRING" id="1032480.MLP_46430"/>
<feature type="transmembrane region" description="Helical" evidence="7">
    <location>
        <begin position="21"/>
        <end position="42"/>
    </location>
</feature>
<evidence type="ECO:0000259" key="9">
    <source>
        <dbReference type="Pfam" id="PF12704"/>
    </source>
</evidence>
<dbReference type="InterPro" id="IPR025857">
    <property type="entry name" value="MacB_PCD"/>
</dbReference>
<dbReference type="Proteomes" id="UP000007947">
    <property type="component" value="Chromosome"/>
</dbReference>
<dbReference type="AlphaFoldDB" id="F5XEA9"/>
<feature type="transmembrane region" description="Helical" evidence="7">
    <location>
        <begin position="337"/>
        <end position="359"/>
    </location>
</feature>
<comment type="similarity">
    <text evidence="6">Belongs to the ABC-4 integral membrane protein family.</text>
</comment>
<keyword evidence="3 7" id="KW-0812">Transmembrane</keyword>
<dbReference type="GO" id="GO:0022857">
    <property type="term" value="F:transmembrane transporter activity"/>
    <property type="evidence" value="ECO:0007669"/>
    <property type="project" value="TreeGrafter"/>
</dbReference>
<dbReference type="Pfam" id="PF02687">
    <property type="entry name" value="FtsX"/>
    <property type="match status" value="1"/>
</dbReference>
<keyword evidence="11" id="KW-1185">Reference proteome</keyword>
<comment type="subcellular location">
    <subcellularLocation>
        <location evidence="1">Cell membrane</location>
        <topology evidence="1">Multi-pass membrane protein</topology>
    </subcellularLocation>
</comment>
<evidence type="ECO:0008006" key="12">
    <source>
        <dbReference type="Google" id="ProtNLM"/>
    </source>
</evidence>